<evidence type="ECO:0000313" key="4">
    <source>
        <dbReference type="Proteomes" id="UP000184334"/>
    </source>
</evidence>
<reference evidence="3" key="1">
    <citation type="submission" date="2016-11" db="EMBL/GenBank/DDBJ databases">
        <authorList>
            <person name="Varghese N."/>
            <person name="Submissions S."/>
        </authorList>
    </citation>
    <scope>NUCLEOTIDE SEQUENCE [LARGE SCALE GENOMIC DNA]</scope>
    <source>
        <strain evidence="3">DSM 16785</strain>
    </source>
</reference>
<evidence type="ECO:0000313" key="3">
    <source>
        <dbReference type="EMBL" id="SHE70175.1"/>
    </source>
</evidence>
<keyword evidence="2" id="KW-0472">Membrane</keyword>
<keyword evidence="2" id="KW-0812">Transmembrane</keyword>
<keyword evidence="1" id="KW-0175">Coiled coil</keyword>
<evidence type="ECO:0000256" key="1">
    <source>
        <dbReference type="SAM" id="Coils"/>
    </source>
</evidence>
<proteinExistence type="predicted"/>
<dbReference type="EMBL" id="FQUI01000012">
    <property type="protein sequence ID" value="SHE70175.1"/>
    <property type="molecule type" value="Genomic_DNA"/>
</dbReference>
<keyword evidence="2" id="KW-1133">Transmembrane helix</keyword>
<feature type="coiled-coil region" evidence="1">
    <location>
        <begin position="47"/>
        <end position="74"/>
    </location>
</feature>
<evidence type="ECO:0000256" key="2">
    <source>
        <dbReference type="SAM" id="Phobius"/>
    </source>
</evidence>
<feature type="transmembrane region" description="Helical" evidence="2">
    <location>
        <begin position="21"/>
        <end position="47"/>
    </location>
</feature>
<dbReference type="RefSeq" id="WP_072863988.1">
    <property type="nucleotide sequence ID" value="NZ_FQUI01000012.1"/>
</dbReference>
<dbReference type="AlphaFoldDB" id="A0A1M4VMU0"/>
<name>A0A1M4VMU0_MARH1</name>
<protein>
    <recommendedName>
        <fullName evidence="5">Cell division protein FtsL</fullName>
    </recommendedName>
</protein>
<keyword evidence="4" id="KW-1185">Reference proteome</keyword>
<gene>
    <name evidence="3" type="ORF">SAMN02745164_00957</name>
</gene>
<evidence type="ECO:0008006" key="5">
    <source>
        <dbReference type="Google" id="ProtNLM"/>
    </source>
</evidence>
<accession>A0A1M4VMU0</accession>
<comment type="caution">
    <text evidence="3">The sequence shown here is derived from an EMBL/GenBank/DDBJ whole genome shotgun (WGS) entry which is preliminary data.</text>
</comment>
<dbReference type="Proteomes" id="UP000184334">
    <property type="component" value="Unassembled WGS sequence"/>
</dbReference>
<organism evidence="3 4">
    <name type="scientific">Marinitoga hydrogenitolerans (strain DSM 16785 / JCM 12826 / AT1271)</name>
    <dbReference type="NCBI Taxonomy" id="1122195"/>
    <lineage>
        <taxon>Bacteria</taxon>
        <taxon>Thermotogati</taxon>
        <taxon>Thermotogota</taxon>
        <taxon>Thermotogae</taxon>
        <taxon>Petrotogales</taxon>
        <taxon>Petrotogaceae</taxon>
        <taxon>Marinitoga</taxon>
    </lineage>
</organism>
<dbReference type="STRING" id="1122195.SAMN02745164_00957"/>
<dbReference type="OrthoDB" id="49515at2"/>
<sequence length="114" mass="13620">MERKKIVVGKKKKKEKKINSIKIIIYLFMIFIIIYFSVQMIRMLVIYTELSKEYKKTQSEFEILKKRLYDIEKERDMIKKLLEEKGVTIKDGKINYNYVPQTVEGTATASETTR</sequence>